<dbReference type="EMBL" id="DTFF01000023">
    <property type="protein sequence ID" value="HGI87315.1"/>
    <property type="molecule type" value="Genomic_DNA"/>
</dbReference>
<evidence type="ECO:0000313" key="2">
    <source>
        <dbReference type="EMBL" id="HHQ50496.1"/>
    </source>
</evidence>
<name>A0A7C4BC07_9CREN</name>
<proteinExistence type="predicted"/>
<gene>
    <name evidence="2" type="ORF">ENM66_03995</name>
    <name evidence="1" type="ORF">ENV14_02815</name>
</gene>
<protein>
    <submittedName>
        <fullName evidence="1">Uncharacterized protein</fullName>
    </submittedName>
</protein>
<reference evidence="1" key="1">
    <citation type="journal article" date="2020" name="mSystems">
        <title>Genome- and Community-Level Interaction Insights into Carbon Utilization and Element Cycling Functions of Hydrothermarchaeota in Hydrothermal Sediment.</title>
        <authorList>
            <person name="Zhou Z."/>
            <person name="Liu Y."/>
            <person name="Xu W."/>
            <person name="Pan J."/>
            <person name="Luo Z.H."/>
            <person name="Li M."/>
        </authorList>
    </citation>
    <scope>NUCLEOTIDE SEQUENCE [LARGE SCALE GENOMIC DNA]</scope>
    <source>
        <strain evidence="2">SpSt-1105</strain>
        <strain evidence="1">SpSt-732</strain>
    </source>
</reference>
<accession>A0A7C4BC07</accession>
<comment type="caution">
    <text evidence="1">The sequence shown here is derived from an EMBL/GenBank/DDBJ whole genome shotgun (WGS) entry which is preliminary data.</text>
</comment>
<dbReference type="AlphaFoldDB" id="A0A7C4BC07"/>
<organism evidence="1">
    <name type="scientific">Ignisphaera aggregans</name>
    <dbReference type="NCBI Taxonomy" id="334771"/>
    <lineage>
        <taxon>Archaea</taxon>
        <taxon>Thermoproteota</taxon>
        <taxon>Thermoprotei</taxon>
        <taxon>Desulfurococcales</taxon>
        <taxon>Desulfurococcaceae</taxon>
        <taxon>Ignisphaera</taxon>
    </lineage>
</organism>
<sequence length="94" mass="10454">MVKVDEVIQVKDETAFLSKGIKALRYSTVAKMLRVFKSEKLGAELSGVLDKGPVYIVRFKNYTVVVLPDRTHVVEAKSEEEAKSVVEELKSALA</sequence>
<dbReference type="EMBL" id="DRYQ01000056">
    <property type="protein sequence ID" value="HHQ50496.1"/>
    <property type="molecule type" value="Genomic_DNA"/>
</dbReference>
<evidence type="ECO:0000313" key="1">
    <source>
        <dbReference type="EMBL" id="HGI87315.1"/>
    </source>
</evidence>